<proteinExistence type="inferred from homology"/>
<dbReference type="PROSITE" id="PS00107">
    <property type="entry name" value="PROTEIN_KINASE_ATP"/>
    <property type="match status" value="1"/>
</dbReference>
<keyword evidence="12 21" id="KW-0418">Kinase</keyword>
<accession>A0A8S0PPE4</accession>
<evidence type="ECO:0000256" key="8">
    <source>
        <dbReference type="ARBA" id="ARBA00022692"/>
    </source>
</evidence>
<dbReference type="SUPFAM" id="SSF56112">
    <property type="entry name" value="Protein kinase-like (PK-like)"/>
    <property type="match status" value="1"/>
</dbReference>
<dbReference type="EC" id="2.7.11.1" evidence="4"/>
<keyword evidence="5" id="KW-1003">Cell membrane</keyword>
<keyword evidence="16 21" id="KW-0675">Receptor</keyword>
<name>A0A8S0PPE4_OLEEU</name>
<evidence type="ECO:0000256" key="14">
    <source>
        <dbReference type="ARBA" id="ARBA00022989"/>
    </source>
</evidence>
<dbReference type="InterPro" id="IPR019825">
    <property type="entry name" value="Lectin_legB_Mn/Ca_BS"/>
</dbReference>
<evidence type="ECO:0000256" key="10">
    <source>
        <dbReference type="ARBA" id="ARBA00022734"/>
    </source>
</evidence>
<evidence type="ECO:0000256" key="19">
    <source>
        <dbReference type="SAM" id="Phobius"/>
    </source>
</evidence>
<keyword evidence="15 19" id="KW-0472">Membrane</keyword>
<keyword evidence="22" id="KW-1185">Reference proteome</keyword>
<evidence type="ECO:0000256" key="18">
    <source>
        <dbReference type="PROSITE-ProRule" id="PRU10141"/>
    </source>
</evidence>
<keyword evidence="13 18" id="KW-0067">ATP-binding</keyword>
<dbReference type="SMART" id="SM00220">
    <property type="entry name" value="S_TKc"/>
    <property type="match status" value="1"/>
</dbReference>
<evidence type="ECO:0000313" key="21">
    <source>
        <dbReference type="EMBL" id="CAA2954621.1"/>
    </source>
</evidence>
<dbReference type="InterPro" id="IPR013320">
    <property type="entry name" value="ConA-like_dom_sf"/>
</dbReference>
<dbReference type="GO" id="GO:0004674">
    <property type="term" value="F:protein serine/threonine kinase activity"/>
    <property type="evidence" value="ECO:0007669"/>
    <property type="project" value="UniProtKB-KW"/>
</dbReference>
<evidence type="ECO:0000256" key="5">
    <source>
        <dbReference type="ARBA" id="ARBA00022475"/>
    </source>
</evidence>
<keyword evidence="10" id="KW-0430">Lectin</keyword>
<gene>
    <name evidence="21" type="ORF">OLEA9_A069962</name>
</gene>
<keyword evidence="14 19" id="KW-1133">Transmembrane helix</keyword>
<keyword evidence="11 18" id="KW-0547">Nucleotide-binding</keyword>
<comment type="similarity">
    <text evidence="3">In the C-terminal section; belongs to the protein kinase superfamily. Ser/Thr protein kinase family.</text>
</comment>
<dbReference type="PANTHER" id="PTHR27007">
    <property type="match status" value="1"/>
</dbReference>
<keyword evidence="17" id="KW-0325">Glycoprotein</keyword>
<dbReference type="Gene3D" id="2.60.120.200">
    <property type="match status" value="1"/>
</dbReference>
<comment type="similarity">
    <text evidence="2">In the N-terminal section; belongs to the leguminous lectin family.</text>
</comment>
<evidence type="ECO:0000256" key="6">
    <source>
        <dbReference type="ARBA" id="ARBA00022527"/>
    </source>
</evidence>
<evidence type="ECO:0000256" key="17">
    <source>
        <dbReference type="ARBA" id="ARBA00023180"/>
    </source>
</evidence>
<comment type="subcellular location">
    <subcellularLocation>
        <location evidence="1">Cell membrane</location>
        <topology evidence="1">Single-pass type I membrane protein</topology>
    </subcellularLocation>
</comment>
<evidence type="ECO:0000259" key="20">
    <source>
        <dbReference type="PROSITE" id="PS50011"/>
    </source>
</evidence>
<dbReference type="GO" id="GO:0030246">
    <property type="term" value="F:carbohydrate binding"/>
    <property type="evidence" value="ECO:0007669"/>
    <property type="project" value="UniProtKB-KW"/>
</dbReference>
<comment type="caution">
    <text evidence="21">The sequence shown here is derived from an EMBL/GenBank/DDBJ whole genome shotgun (WGS) entry which is preliminary data.</text>
</comment>
<evidence type="ECO:0000313" key="22">
    <source>
        <dbReference type="Proteomes" id="UP000594638"/>
    </source>
</evidence>
<evidence type="ECO:0000256" key="3">
    <source>
        <dbReference type="ARBA" id="ARBA00010217"/>
    </source>
</evidence>
<evidence type="ECO:0000256" key="15">
    <source>
        <dbReference type="ARBA" id="ARBA00023136"/>
    </source>
</evidence>
<feature type="domain" description="Protein kinase" evidence="20">
    <location>
        <begin position="248"/>
        <end position="482"/>
    </location>
</feature>
<dbReference type="InterPro" id="IPR011009">
    <property type="entry name" value="Kinase-like_dom_sf"/>
</dbReference>
<dbReference type="OrthoDB" id="904023at2759"/>
<feature type="transmembrane region" description="Helical" evidence="19">
    <location>
        <begin position="182"/>
        <end position="205"/>
    </location>
</feature>
<dbReference type="Proteomes" id="UP000594638">
    <property type="component" value="Unassembled WGS sequence"/>
</dbReference>
<keyword evidence="9" id="KW-0732">Signal</keyword>
<keyword evidence="6" id="KW-0723">Serine/threonine-protein kinase</keyword>
<reference evidence="21 22" key="1">
    <citation type="submission" date="2019-12" db="EMBL/GenBank/DDBJ databases">
        <authorList>
            <person name="Alioto T."/>
            <person name="Alioto T."/>
            <person name="Gomez Garrido J."/>
        </authorList>
    </citation>
    <scope>NUCLEOTIDE SEQUENCE [LARGE SCALE GENOMIC DNA]</scope>
</reference>
<evidence type="ECO:0000256" key="7">
    <source>
        <dbReference type="ARBA" id="ARBA00022679"/>
    </source>
</evidence>
<dbReference type="Pfam" id="PF00069">
    <property type="entry name" value="Pkinase"/>
    <property type="match status" value="2"/>
</dbReference>
<evidence type="ECO:0000256" key="11">
    <source>
        <dbReference type="ARBA" id="ARBA00022741"/>
    </source>
</evidence>
<dbReference type="SUPFAM" id="SSF49899">
    <property type="entry name" value="Concanavalin A-like lectins/glucanases"/>
    <property type="match status" value="1"/>
</dbReference>
<dbReference type="InterPro" id="IPR050528">
    <property type="entry name" value="L-type_Lectin-RKs"/>
</dbReference>
<evidence type="ECO:0000256" key="1">
    <source>
        <dbReference type="ARBA" id="ARBA00004251"/>
    </source>
</evidence>
<dbReference type="GO" id="GO:0002229">
    <property type="term" value="P:defense response to oomycetes"/>
    <property type="evidence" value="ECO:0007669"/>
    <property type="project" value="UniProtKB-ARBA"/>
</dbReference>
<dbReference type="Gene3D" id="1.10.510.10">
    <property type="entry name" value="Transferase(Phosphotransferase) domain 1"/>
    <property type="match status" value="1"/>
</dbReference>
<evidence type="ECO:0000256" key="13">
    <source>
        <dbReference type="ARBA" id="ARBA00022840"/>
    </source>
</evidence>
<dbReference type="Gene3D" id="3.30.200.20">
    <property type="entry name" value="Phosphorylase Kinase, domain 1"/>
    <property type="match status" value="1"/>
</dbReference>
<sequence>MVDFYTHFRFVIDSNNSNCHADGLTFFLAPVDLTIPRNSSGSGLGLAYFDAMANISGDPFVAVEFDTYTNDWDPYGPHVGIDINSLISVTNFTWRNNITEGRQNDAWIGYNSTTKNLSVIFTGYMSNQKQKSRLDYKSWEFNSSLEIVNNSSGPADPPTVTNINPNPSSAVNNGGKKMKMGLVIGLIVGLSVLILGSVLIGYSFWRKRNREGEKDDVLFDTTMDIKFETGCGPKKFSYGELVRAKDNFAVEKKLGEGGFGGVYQGVLRDLNSYIAVKRVSKDSKQGHQEYASEVKIISKLRHKNFVQPVGTKLPQGLASALLYLHDGCEQCVIHRDIKSSNIILDSNFNAKLRDFGLARLVDHEKGSQTTVLAGTMGYMAPECATTGKASKESDVYSFGIVALEIPCGRRPIDAKAQANRVRMAEWVWDLYGTGKLLEAADPKLCADYDEQEIERLMVIGLWYAHPDNNLRPSMKEAIHVFNFKAQLTLLASKLPVPTYYAPPFDMLKLLASQSSGVNSFLASNTSISDAFPSVSRCTQDKNLS</sequence>
<dbReference type="PROSITE" id="PS50011">
    <property type="entry name" value="PROTEIN_KINASE_DOM"/>
    <property type="match status" value="1"/>
</dbReference>
<dbReference type="InterPro" id="IPR017441">
    <property type="entry name" value="Protein_kinase_ATP_BS"/>
</dbReference>
<evidence type="ECO:0000256" key="2">
    <source>
        <dbReference type="ARBA" id="ARBA00008536"/>
    </source>
</evidence>
<dbReference type="InterPro" id="IPR001220">
    <property type="entry name" value="Legume_lectin_dom"/>
</dbReference>
<dbReference type="FunFam" id="1.10.510.10:FF:000240">
    <property type="entry name" value="Lectin-domain containing receptor kinase A4.3"/>
    <property type="match status" value="1"/>
</dbReference>
<dbReference type="GO" id="GO:0005524">
    <property type="term" value="F:ATP binding"/>
    <property type="evidence" value="ECO:0007669"/>
    <property type="project" value="UniProtKB-UniRule"/>
</dbReference>
<dbReference type="Gramene" id="OE9A069962T1">
    <property type="protein sequence ID" value="OE9A069962C1"/>
    <property type="gene ID" value="OE9A069962"/>
</dbReference>
<feature type="binding site" evidence="18">
    <location>
        <position position="277"/>
    </location>
    <ligand>
        <name>ATP</name>
        <dbReference type="ChEBI" id="CHEBI:30616"/>
    </ligand>
</feature>
<evidence type="ECO:0000256" key="16">
    <source>
        <dbReference type="ARBA" id="ARBA00023170"/>
    </source>
</evidence>
<organism evidence="21 22">
    <name type="scientific">Olea europaea subsp. europaea</name>
    <dbReference type="NCBI Taxonomy" id="158383"/>
    <lineage>
        <taxon>Eukaryota</taxon>
        <taxon>Viridiplantae</taxon>
        <taxon>Streptophyta</taxon>
        <taxon>Embryophyta</taxon>
        <taxon>Tracheophyta</taxon>
        <taxon>Spermatophyta</taxon>
        <taxon>Magnoliopsida</taxon>
        <taxon>eudicotyledons</taxon>
        <taxon>Gunneridae</taxon>
        <taxon>Pentapetalae</taxon>
        <taxon>asterids</taxon>
        <taxon>lamiids</taxon>
        <taxon>Lamiales</taxon>
        <taxon>Oleaceae</taxon>
        <taxon>Oleeae</taxon>
        <taxon>Olea</taxon>
    </lineage>
</organism>
<dbReference type="InterPro" id="IPR000719">
    <property type="entry name" value="Prot_kinase_dom"/>
</dbReference>
<dbReference type="PROSITE" id="PS00307">
    <property type="entry name" value="LECTIN_LEGUME_BETA"/>
    <property type="match status" value="1"/>
</dbReference>
<dbReference type="InterPro" id="IPR008271">
    <property type="entry name" value="Ser/Thr_kinase_AS"/>
</dbReference>
<keyword evidence="8 19" id="KW-0812">Transmembrane</keyword>
<dbReference type="Pfam" id="PF00139">
    <property type="entry name" value="Lectin_legB"/>
    <property type="match status" value="1"/>
</dbReference>
<protein>
    <recommendedName>
        <fullName evidence="4">non-specific serine/threonine protein kinase</fullName>
        <ecNumber evidence="4">2.7.11.1</ecNumber>
    </recommendedName>
</protein>
<dbReference type="GO" id="GO:0005886">
    <property type="term" value="C:plasma membrane"/>
    <property type="evidence" value="ECO:0007669"/>
    <property type="project" value="UniProtKB-SubCell"/>
</dbReference>
<dbReference type="PROSITE" id="PS00108">
    <property type="entry name" value="PROTEIN_KINASE_ST"/>
    <property type="match status" value="1"/>
</dbReference>
<evidence type="ECO:0000256" key="9">
    <source>
        <dbReference type="ARBA" id="ARBA00022729"/>
    </source>
</evidence>
<evidence type="ECO:0000256" key="12">
    <source>
        <dbReference type="ARBA" id="ARBA00022777"/>
    </source>
</evidence>
<keyword evidence="7" id="KW-0808">Transferase</keyword>
<dbReference type="AlphaFoldDB" id="A0A8S0PPE4"/>
<evidence type="ECO:0000256" key="4">
    <source>
        <dbReference type="ARBA" id="ARBA00012513"/>
    </source>
</evidence>
<dbReference type="EMBL" id="CACTIH010000120">
    <property type="protein sequence ID" value="CAA2954621.1"/>
    <property type="molecule type" value="Genomic_DNA"/>
</dbReference>